<evidence type="ECO:0000256" key="1">
    <source>
        <dbReference type="ARBA" id="ARBA00023125"/>
    </source>
</evidence>
<dbReference type="SMART" id="SM00530">
    <property type="entry name" value="HTH_XRE"/>
    <property type="match status" value="1"/>
</dbReference>
<reference evidence="3" key="1">
    <citation type="journal article" date="2021" name="PeerJ">
        <title>Extensive microbial diversity within the chicken gut microbiome revealed by metagenomics and culture.</title>
        <authorList>
            <person name="Gilroy R."/>
            <person name="Ravi A."/>
            <person name="Getino M."/>
            <person name="Pursley I."/>
            <person name="Horton D.L."/>
            <person name="Alikhan N.F."/>
            <person name="Baker D."/>
            <person name="Gharbi K."/>
            <person name="Hall N."/>
            <person name="Watson M."/>
            <person name="Adriaenssens E.M."/>
            <person name="Foster-Nyarko E."/>
            <person name="Jarju S."/>
            <person name="Secka A."/>
            <person name="Antonio M."/>
            <person name="Oren A."/>
            <person name="Chaudhuri R.R."/>
            <person name="La Ragione R."/>
            <person name="Hildebrand F."/>
            <person name="Pallen M.J."/>
        </authorList>
    </citation>
    <scope>NUCLEOTIDE SEQUENCE</scope>
    <source>
        <strain evidence="3">CHK33-7979</strain>
    </source>
</reference>
<dbReference type="SUPFAM" id="SSF47413">
    <property type="entry name" value="lambda repressor-like DNA-binding domains"/>
    <property type="match status" value="1"/>
</dbReference>
<dbReference type="GO" id="GO:0003677">
    <property type="term" value="F:DNA binding"/>
    <property type="evidence" value="ECO:0007669"/>
    <property type="project" value="UniProtKB-KW"/>
</dbReference>
<dbReference type="Pfam" id="PF01381">
    <property type="entry name" value="HTH_3"/>
    <property type="match status" value="1"/>
</dbReference>
<sequence>MRNLKAYRTHIGKTQKEVADYLGIERSTYAKYENGSSEPTFDTLRRLSEYFNTSVDELMGFEETRPVPSTMDKAAIKAAFWGGEKDLSQEDLEDMWNDVERFAAFLAEKKRQEKGHD</sequence>
<dbReference type="Gene3D" id="1.10.260.40">
    <property type="entry name" value="lambda repressor-like DNA-binding domains"/>
    <property type="match status" value="1"/>
</dbReference>
<dbReference type="Proteomes" id="UP000886824">
    <property type="component" value="Unassembled WGS sequence"/>
</dbReference>
<protein>
    <submittedName>
        <fullName evidence="3">Helix-turn-helix domain-containing protein</fullName>
    </submittedName>
</protein>
<comment type="caution">
    <text evidence="3">The sequence shown here is derived from an EMBL/GenBank/DDBJ whole genome shotgun (WGS) entry which is preliminary data.</text>
</comment>
<dbReference type="PANTHER" id="PTHR46558">
    <property type="entry name" value="TRACRIPTIONAL REGULATORY PROTEIN-RELATED-RELATED"/>
    <property type="match status" value="1"/>
</dbReference>
<evidence type="ECO:0000259" key="2">
    <source>
        <dbReference type="PROSITE" id="PS50943"/>
    </source>
</evidence>
<dbReference type="PROSITE" id="PS50943">
    <property type="entry name" value="HTH_CROC1"/>
    <property type="match status" value="1"/>
</dbReference>
<dbReference type="AlphaFoldDB" id="A0A9D1Z5P6"/>
<reference evidence="3" key="2">
    <citation type="submission" date="2021-04" db="EMBL/GenBank/DDBJ databases">
        <authorList>
            <person name="Gilroy R."/>
        </authorList>
    </citation>
    <scope>NUCLEOTIDE SEQUENCE</scope>
    <source>
        <strain evidence="3">CHK33-7979</strain>
    </source>
</reference>
<accession>A0A9D1Z5P6</accession>
<dbReference type="InterPro" id="IPR010982">
    <property type="entry name" value="Lambda_DNA-bd_dom_sf"/>
</dbReference>
<feature type="domain" description="HTH cro/C1-type" evidence="2">
    <location>
        <begin position="4"/>
        <end position="58"/>
    </location>
</feature>
<dbReference type="CDD" id="cd00093">
    <property type="entry name" value="HTH_XRE"/>
    <property type="match status" value="1"/>
</dbReference>
<proteinExistence type="predicted"/>
<evidence type="ECO:0000313" key="3">
    <source>
        <dbReference type="EMBL" id="HIY73897.1"/>
    </source>
</evidence>
<dbReference type="PANTHER" id="PTHR46558:SF11">
    <property type="entry name" value="HTH-TYPE TRANSCRIPTIONAL REGULATOR XRE"/>
    <property type="match status" value="1"/>
</dbReference>
<organism evidence="3 4">
    <name type="scientific">Candidatus Intestinimonas merdavium</name>
    <dbReference type="NCBI Taxonomy" id="2838622"/>
    <lineage>
        <taxon>Bacteria</taxon>
        <taxon>Bacillati</taxon>
        <taxon>Bacillota</taxon>
        <taxon>Clostridia</taxon>
        <taxon>Eubacteriales</taxon>
        <taxon>Intestinimonas</taxon>
    </lineage>
</organism>
<keyword evidence="1" id="KW-0238">DNA-binding</keyword>
<gene>
    <name evidence="3" type="ORF">H9826_07990</name>
</gene>
<name>A0A9D1Z5P6_9FIRM</name>
<dbReference type="EMBL" id="DXCX01000083">
    <property type="protein sequence ID" value="HIY73897.1"/>
    <property type="molecule type" value="Genomic_DNA"/>
</dbReference>
<evidence type="ECO:0000313" key="4">
    <source>
        <dbReference type="Proteomes" id="UP000886824"/>
    </source>
</evidence>
<dbReference type="InterPro" id="IPR001387">
    <property type="entry name" value="Cro/C1-type_HTH"/>
</dbReference>